<dbReference type="RefSeq" id="WP_223994032.1">
    <property type="nucleotide sequence ID" value="NZ_CAJZAG010000012.1"/>
</dbReference>
<organism evidence="1 2">
    <name type="scientific">Cupriavidus pampae</name>
    <dbReference type="NCBI Taxonomy" id="659251"/>
    <lineage>
        <taxon>Bacteria</taxon>
        <taxon>Pseudomonadati</taxon>
        <taxon>Pseudomonadota</taxon>
        <taxon>Betaproteobacteria</taxon>
        <taxon>Burkholderiales</taxon>
        <taxon>Burkholderiaceae</taxon>
        <taxon>Cupriavidus</taxon>
    </lineage>
</organism>
<proteinExistence type="predicted"/>
<gene>
    <name evidence="1" type="ORF">LMG32289_05434</name>
</gene>
<keyword evidence="2" id="KW-1185">Reference proteome</keyword>
<dbReference type="EMBL" id="CAJZAG010000012">
    <property type="protein sequence ID" value="CAG9183829.1"/>
    <property type="molecule type" value="Genomic_DNA"/>
</dbReference>
<accession>A0ABN7ZDU6</accession>
<dbReference type="Proteomes" id="UP000706525">
    <property type="component" value="Unassembled WGS sequence"/>
</dbReference>
<sequence>MIALSDYLAMGWFGGGWADDAGRLSFERIPLLLSAGRREDAAAAGAVWSEGPRGWFAGPGSRLEDLVDWLPDVIAPHYYVAQSVERCWQCDGVTPVYALAVPAGHLAWYDLPEASEGPEAALAWEVAEAGSFVSDLTATAGSVRQVIAAHCPGYHVDYSNTAGGHFAMNHCKHCEAKIGEFYLHKEPGGPFFPMSPEDAARITLRPVRAPLLVKGCASISSEDFFSDCRRGDPIEPGAADATGQ</sequence>
<protein>
    <submittedName>
        <fullName evidence="1">Uncharacterized protein</fullName>
    </submittedName>
</protein>
<comment type="caution">
    <text evidence="1">The sequence shown here is derived from an EMBL/GenBank/DDBJ whole genome shotgun (WGS) entry which is preliminary data.</text>
</comment>
<name>A0ABN7ZDU6_9BURK</name>
<evidence type="ECO:0000313" key="1">
    <source>
        <dbReference type="EMBL" id="CAG9183829.1"/>
    </source>
</evidence>
<reference evidence="1 2" key="1">
    <citation type="submission" date="2021-08" db="EMBL/GenBank/DDBJ databases">
        <authorList>
            <person name="Peeters C."/>
        </authorList>
    </citation>
    <scope>NUCLEOTIDE SEQUENCE [LARGE SCALE GENOMIC DNA]</scope>
    <source>
        <strain evidence="1 2">LMG 32289</strain>
    </source>
</reference>
<evidence type="ECO:0000313" key="2">
    <source>
        <dbReference type="Proteomes" id="UP000706525"/>
    </source>
</evidence>